<dbReference type="InterPro" id="IPR041118">
    <property type="entry name" value="Rx_N"/>
</dbReference>
<dbReference type="EMBL" id="JADGMS010000017">
    <property type="protein sequence ID" value="KAF9664123.1"/>
    <property type="molecule type" value="Genomic_DNA"/>
</dbReference>
<dbReference type="GO" id="GO:0051707">
    <property type="term" value="P:response to other organism"/>
    <property type="evidence" value="ECO:0007669"/>
    <property type="project" value="UniProtKB-ARBA"/>
</dbReference>
<evidence type="ECO:0000259" key="10">
    <source>
        <dbReference type="Pfam" id="PF25019"/>
    </source>
</evidence>
<feature type="domain" description="Disease resistance protein winged helix" evidence="8">
    <location>
        <begin position="426"/>
        <end position="496"/>
    </location>
</feature>
<protein>
    <submittedName>
        <fullName evidence="11">Uncharacterized protein</fullName>
    </submittedName>
</protein>
<dbReference type="PANTHER" id="PTHR36766">
    <property type="entry name" value="PLANT BROAD-SPECTRUM MILDEW RESISTANCE PROTEIN RPW8"/>
    <property type="match status" value="1"/>
</dbReference>
<dbReference type="InterPro" id="IPR036388">
    <property type="entry name" value="WH-like_DNA-bd_sf"/>
</dbReference>
<dbReference type="InterPro" id="IPR032675">
    <property type="entry name" value="LRR_dom_sf"/>
</dbReference>
<dbReference type="Gene3D" id="1.10.8.430">
    <property type="entry name" value="Helical domain of apoptotic protease-activating factors"/>
    <property type="match status" value="1"/>
</dbReference>
<accession>A0A835J5Z0</accession>
<dbReference type="InterPro" id="IPR042197">
    <property type="entry name" value="Apaf_helical"/>
</dbReference>
<evidence type="ECO:0000259" key="6">
    <source>
        <dbReference type="Pfam" id="PF00931"/>
    </source>
</evidence>
<dbReference type="InterPro" id="IPR055414">
    <property type="entry name" value="LRR_R13L4/SHOC2-like"/>
</dbReference>
<evidence type="ECO:0000256" key="2">
    <source>
        <dbReference type="ARBA" id="ARBA00022737"/>
    </source>
</evidence>
<feature type="domain" description="Disease resistance R13L4/SHOC-2-like LRR" evidence="9">
    <location>
        <begin position="1010"/>
        <end position="1133"/>
    </location>
</feature>
<gene>
    <name evidence="11" type="ORF">SADUNF_Sadunf17G0123500</name>
</gene>
<dbReference type="Pfam" id="PF00931">
    <property type="entry name" value="NB-ARC"/>
    <property type="match status" value="1"/>
</dbReference>
<dbReference type="Gene3D" id="3.80.10.10">
    <property type="entry name" value="Ribonuclease Inhibitor"/>
    <property type="match status" value="3"/>
</dbReference>
<dbReference type="Gene3D" id="1.10.10.10">
    <property type="entry name" value="Winged helix-like DNA-binding domain superfamily/Winged helix DNA-binding domain"/>
    <property type="match status" value="1"/>
</dbReference>
<dbReference type="AlphaFoldDB" id="A0A835J5Z0"/>
<evidence type="ECO:0000259" key="7">
    <source>
        <dbReference type="Pfam" id="PF18052"/>
    </source>
</evidence>
<dbReference type="InterPro" id="IPR027417">
    <property type="entry name" value="P-loop_NTPase"/>
</dbReference>
<keyword evidence="3" id="KW-0547">Nucleotide-binding</keyword>
<dbReference type="PANTHER" id="PTHR36766:SF47">
    <property type="entry name" value="NB-ARC DOMAIN-CONTAINING PROTEIN"/>
    <property type="match status" value="1"/>
</dbReference>
<evidence type="ECO:0000313" key="12">
    <source>
        <dbReference type="Proteomes" id="UP000657918"/>
    </source>
</evidence>
<organism evidence="11 12">
    <name type="scientific">Salix dunnii</name>
    <dbReference type="NCBI Taxonomy" id="1413687"/>
    <lineage>
        <taxon>Eukaryota</taxon>
        <taxon>Viridiplantae</taxon>
        <taxon>Streptophyta</taxon>
        <taxon>Embryophyta</taxon>
        <taxon>Tracheophyta</taxon>
        <taxon>Spermatophyta</taxon>
        <taxon>Magnoliopsida</taxon>
        <taxon>eudicotyledons</taxon>
        <taxon>Gunneridae</taxon>
        <taxon>Pentapetalae</taxon>
        <taxon>rosids</taxon>
        <taxon>fabids</taxon>
        <taxon>Malpighiales</taxon>
        <taxon>Salicaceae</taxon>
        <taxon>Saliceae</taxon>
        <taxon>Salix</taxon>
    </lineage>
</organism>
<dbReference type="Proteomes" id="UP000657918">
    <property type="component" value="Unassembled WGS sequence"/>
</dbReference>
<dbReference type="Pfam" id="PF18052">
    <property type="entry name" value="Rx_N"/>
    <property type="match status" value="1"/>
</dbReference>
<dbReference type="FunFam" id="1.10.10.10:FF:000322">
    <property type="entry name" value="Probable disease resistance protein At1g63360"/>
    <property type="match status" value="1"/>
</dbReference>
<evidence type="ECO:0000313" key="11">
    <source>
        <dbReference type="EMBL" id="KAF9664123.1"/>
    </source>
</evidence>
<dbReference type="Gene3D" id="1.20.5.4130">
    <property type="match status" value="1"/>
</dbReference>
<evidence type="ECO:0000259" key="9">
    <source>
        <dbReference type="Pfam" id="PF23598"/>
    </source>
</evidence>
<dbReference type="InterPro" id="IPR058922">
    <property type="entry name" value="WHD_DRP"/>
</dbReference>
<proteinExistence type="predicted"/>
<dbReference type="CDD" id="cd14798">
    <property type="entry name" value="RX-CC_like"/>
    <property type="match status" value="1"/>
</dbReference>
<keyword evidence="5" id="KW-0067">ATP-binding</keyword>
<dbReference type="GO" id="GO:0005524">
    <property type="term" value="F:ATP binding"/>
    <property type="evidence" value="ECO:0007669"/>
    <property type="project" value="UniProtKB-KW"/>
</dbReference>
<dbReference type="InterPro" id="IPR038005">
    <property type="entry name" value="RX-like_CC"/>
</dbReference>
<dbReference type="Pfam" id="PF13855">
    <property type="entry name" value="LRR_8"/>
    <property type="match status" value="1"/>
</dbReference>
<dbReference type="InterPro" id="IPR056789">
    <property type="entry name" value="LRR_R13L1-DRL21"/>
</dbReference>
<dbReference type="PRINTS" id="PR00364">
    <property type="entry name" value="DISEASERSIST"/>
</dbReference>
<feature type="domain" description="NB-ARC" evidence="6">
    <location>
        <begin position="173"/>
        <end position="342"/>
    </location>
</feature>
<reference evidence="11 12" key="1">
    <citation type="submission" date="2020-10" db="EMBL/GenBank/DDBJ databases">
        <title>Plant Genome Project.</title>
        <authorList>
            <person name="Zhang R.-G."/>
        </authorList>
    </citation>
    <scope>NUCLEOTIDE SEQUENCE [LARGE SCALE GENOMIC DNA]</scope>
    <source>
        <strain evidence="11">FAFU-HL-1</strain>
        <tissue evidence="11">Leaf</tissue>
    </source>
</reference>
<dbReference type="OrthoDB" id="5279713at2759"/>
<dbReference type="Gene3D" id="3.40.50.300">
    <property type="entry name" value="P-loop containing nucleotide triphosphate hydrolases"/>
    <property type="match status" value="1"/>
</dbReference>
<evidence type="ECO:0000259" key="8">
    <source>
        <dbReference type="Pfam" id="PF23559"/>
    </source>
</evidence>
<feature type="domain" description="R13L1/DRL21-like LRR repeat region" evidence="10">
    <location>
        <begin position="697"/>
        <end position="832"/>
    </location>
</feature>
<keyword evidence="12" id="KW-1185">Reference proteome</keyword>
<evidence type="ECO:0000256" key="4">
    <source>
        <dbReference type="ARBA" id="ARBA00022821"/>
    </source>
</evidence>
<keyword evidence="2" id="KW-0677">Repeat</keyword>
<dbReference type="SUPFAM" id="SSF52058">
    <property type="entry name" value="L domain-like"/>
    <property type="match status" value="1"/>
</dbReference>
<keyword evidence="1" id="KW-0433">Leucine-rich repeat</keyword>
<keyword evidence="4" id="KW-0611">Plant defense</keyword>
<name>A0A835J5Z0_9ROSI</name>
<comment type="caution">
    <text evidence="11">The sequence shown here is derived from an EMBL/GenBank/DDBJ whole genome shotgun (WGS) entry which is preliminary data.</text>
</comment>
<dbReference type="Pfam" id="PF23598">
    <property type="entry name" value="LRR_14"/>
    <property type="match status" value="1"/>
</dbReference>
<dbReference type="InterPro" id="IPR001611">
    <property type="entry name" value="Leu-rich_rpt"/>
</dbReference>
<dbReference type="SUPFAM" id="SSF52047">
    <property type="entry name" value="RNI-like"/>
    <property type="match status" value="1"/>
</dbReference>
<dbReference type="InterPro" id="IPR002182">
    <property type="entry name" value="NB-ARC"/>
</dbReference>
<evidence type="ECO:0000256" key="1">
    <source>
        <dbReference type="ARBA" id="ARBA00022614"/>
    </source>
</evidence>
<evidence type="ECO:0000256" key="3">
    <source>
        <dbReference type="ARBA" id="ARBA00022741"/>
    </source>
</evidence>
<dbReference type="Pfam" id="PF25019">
    <property type="entry name" value="LRR_R13L1-DRL21"/>
    <property type="match status" value="1"/>
</dbReference>
<sequence>MAEPIVSALASTIVGNLSSLILQELALAGGLKTELENLKRTFTTIQAVLQDAEVKQWKEEAIKVWLSNLKDVAYDVDDLLDEFAIEAQLQQQRRGLKNRLRSFSSISHNPLVFRSRMAHKLKNMREKLDAIADDKKNFGLASGVGAIAADHTSDDSRLTSSLVTESEILGRGKEKEELINILLSDAGGIPIHAVWGIGGLGKTALAQLVYNEERVTQQFDLRIWVCVSTDFDIKRLTRAIMESIDGGSCDLQELDPLQQRLKQKLSGKKFLLVLDDVWGDYGDRWSKLKEVLRSGAKGSAVIVTTRIKMVADKMATAFVQHMGRLSEEDSWDLFQRLAFGKRTEEERAHLGDIGVSIVKKCGGVPLALKALGNLMQLKDTEDQWMAVKESEIWDLTEEASEILPALRLSYTHLSPHLKQCFAFCSIFPKDHVMSREELVALWMANGFICCRREMDLPVKGIEIFNELVGRTFLQEVQDDGFGNITCKMHDLMHDLAQSVMSRECLLIEGNTEFQISERVRYVGAYGDLSYAPEDKDIKSRSLRSFLISRTFDYQSLVIDDALLLCITQQKHLRALDIGIRTAHKIQAQALSLHEDLLEKLPKSICDLKHLRYLDVSNSSIQNLPEGITSLQNLQTLDLRYCCKLIQLPEGMRQMKSLVYLDMRGCDGLRFMPFGMGQLMCLRKLTLFIVGKEEGRHIRELEGLKNLTGKLKITDLVNVKNLTDARSANLKSKTALLSLTLSWQGNGEDWIPCMRSLPNKEEEEVLGALQPHSNLKKLKLIGYCGSKFPSNWMMNLNLMLPNLVEMKITECPNCEQLPPFGKLPFLKSLELHGLDGVKCIDNHVYGDGQNPFPSLENLVFCSMMRLEKWDACRFPRLRELDVRDCPLLTKIPIIPSVKKLRIQGGKVSLLMSVSNFTSITSLCIEDVANVMELPEGFLQNPTLLESLQIYKMRDVQSFSNKVFDNLPALKSLWILGCDALESLPEEGFRNMTSLETLHIYFCRRLNSLPENGLFGLSSLRSLWIMGCDNLASLTKGVQHLTALEQLVLNECPELNSLPESIQHLTSLRSLRISDCKGLASLPNQIGYLTSLSALYIEDCPNLVSLPDGVQSLSNLRSLIIDKCPKLAERCRKDKGEDWPKISHIPHIKINTKPIQ</sequence>
<dbReference type="Pfam" id="PF23559">
    <property type="entry name" value="WHD_DRP"/>
    <property type="match status" value="1"/>
</dbReference>
<evidence type="ECO:0000256" key="5">
    <source>
        <dbReference type="ARBA" id="ARBA00022840"/>
    </source>
</evidence>
<dbReference type="GO" id="GO:0043531">
    <property type="term" value="F:ADP binding"/>
    <property type="evidence" value="ECO:0007669"/>
    <property type="project" value="InterPro"/>
</dbReference>
<dbReference type="SUPFAM" id="SSF52540">
    <property type="entry name" value="P-loop containing nucleoside triphosphate hydrolases"/>
    <property type="match status" value="1"/>
</dbReference>
<feature type="domain" description="Disease resistance N-terminal" evidence="7">
    <location>
        <begin position="11"/>
        <end position="97"/>
    </location>
</feature>
<dbReference type="GO" id="GO:0006952">
    <property type="term" value="P:defense response"/>
    <property type="evidence" value="ECO:0007669"/>
    <property type="project" value="UniProtKB-KW"/>
</dbReference>
<dbReference type="FunFam" id="3.40.50.300:FF:001091">
    <property type="entry name" value="Probable disease resistance protein At1g61300"/>
    <property type="match status" value="1"/>
</dbReference>